<dbReference type="EMBL" id="BGPR01013860">
    <property type="protein sequence ID" value="GBN62593.1"/>
    <property type="molecule type" value="Genomic_DNA"/>
</dbReference>
<protein>
    <submittedName>
        <fullName evidence="1">Uncharacterized protein</fullName>
    </submittedName>
</protein>
<accession>A0A4Y2QH19</accession>
<comment type="caution">
    <text evidence="1">The sequence shown here is derived from an EMBL/GenBank/DDBJ whole genome shotgun (WGS) entry which is preliminary data.</text>
</comment>
<name>A0A4Y2QH19_ARAVE</name>
<proteinExistence type="predicted"/>
<dbReference type="AlphaFoldDB" id="A0A4Y2QH19"/>
<keyword evidence="2" id="KW-1185">Reference proteome</keyword>
<dbReference type="PANTHER" id="PTHR33223">
    <property type="entry name" value="CCHC-TYPE DOMAIN-CONTAINING PROTEIN"/>
    <property type="match status" value="1"/>
</dbReference>
<organism evidence="1 2">
    <name type="scientific">Araneus ventricosus</name>
    <name type="common">Orbweaver spider</name>
    <name type="synonym">Epeira ventricosa</name>
    <dbReference type="NCBI Taxonomy" id="182803"/>
    <lineage>
        <taxon>Eukaryota</taxon>
        <taxon>Metazoa</taxon>
        <taxon>Ecdysozoa</taxon>
        <taxon>Arthropoda</taxon>
        <taxon>Chelicerata</taxon>
        <taxon>Arachnida</taxon>
        <taxon>Araneae</taxon>
        <taxon>Araneomorphae</taxon>
        <taxon>Entelegynae</taxon>
        <taxon>Araneoidea</taxon>
        <taxon>Araneidae</taxon>
        <taxon>Araneus</taxon>
    </lineage>
</organism>
<gene>
    <name evidence="1" type="ORF">AVEN_33326_1</name>
</gene>
<dbReference type="PANTHER" id="PTHR33223:SF6">
    <property type="entry name" value="CCHC-TYPE DOMAIN-CONTAINING PROTEIN"/>
    <property type="match status" value="1"/>
</dbReference>
<evidence type="ECO:0000313" key="1">
    <source>
        <dbReference type="EMBL" id="GBN62593.1"/>
    </source>
</evidence>
<reference evidence="1 2" key="1">
    <citation type="journal article" date="2019" name="Sci. Rep.">
        <title>Orb-weaving spider Araneus ventricosus genome elucidates the spidroin gene catalogue.</title>
        <authorList>
            <person name="Kono N."/>
            <person name="Nakamura H."/>
            <person name="Ohtoshi R."/>
            <person name="Moran D.A.P."/>
            <person name="Shinohara A."/>
            <person name="Yoshida Y."/>
            <person name="Fujiwara M."/>
            <person name="Mori M."/>
            <person name="Tomita M."/>
            <person name="Arakawa K."/>
        </authorList>
    </citation>
    <scope>NUCLEOTIDE SEQUENCE [LARGE SCALE GENOMIC DNA]</scope>
</reference>
<dbReference type="Proteomes" id="UP000499080">
    <property type="component" value="Unassembled WGS sequence"/>
</dbReference>
<evidence type="ECO:0000313" key="2">
    <source>
        <dbReference type="Proteomes" id="UP000499080"/>
    </source>
</evidence>
<sequence length="374" mass="43343">MALNTGDQQTVFSIQIENFNGEPDKLEWFIQQITDLKQINKWSDEMTFLFMKSKLAGSALSWYASIPTCKNIASFDEAVTQLRAFFRNDSTPLSNSAELHNIQLMPGESIRNLAHRIQVLTSRTYSLLEDSAALNQIQSIQLLNALPLKMKQKLIHEDTNNFSSLIENAQKIVLTEQSLNLMHIASSPQMEESNSQNKILEELKNQIENLTKVQNMKITSTYSGTTSEQGNDSVVQAYGINYTGQYFTPQNMSPQEGSIICSFFQKRNHTMPQRFQFKRHLRDINNSDNRNRDFQQGFPYRAGQNYRQKNMRFPQQNFISTRPENNGFQHTFRPTYRYLNSVRAPNTFRPHNYFGPSTSQNFRPQQNLNFRRGC</sequence>